<evidence type="ECO:0000313" key="2">
    <source>
        <dbReference type="EMBL" id="KAK7909979.1"/>
    </source>
</evidence>
<proteinExistence type="predicted"/>
<dbReference type="Proteomes" id="UP001460270">
    <property type="component" value="Unassembled WGS sequence"/>
</dbReference>
<feature type="region of interest" description="Disordered" evidence="1">
    <location>
        <begin position="1"/>
        <end position="47"/>
    </location>
</feature>
<feature type="compositionally biased region" description="Polar residues" evidence="1">
    <location>
        <begin position="1"/>
        <end position="21"/>
    </location>
</feature>
<dbReference type="AlphaFoldDB" id="A0AAW0NXJ0"/>
<keyword evidence="3" id="KW-1185">Reference proteome</keyword>
<feature type="compositionally biased region" description="Polar residues" evidence="1">
    <location>
        <begin position="37"/>
        <end position="47"/>
    </location>
</feature>
<reference evidence="3" key="1">
    <citation type="submission" date="2024-04" db="EMBL/GenBank/DDBJ databases">
        <title>Salinicola lusitanus LLJ914,a marine bacterium isolated from the Okinawa Trough.</title>
        <authorList>
            <person name="Li J."/>
        </authorList>
    </citation>
    <scope>NUCLEOTIDE SEQUENCE [LARGE SCALE GENOMIC DNA]</scope>
</reference>
<accession>A0AAW0NXJ0</accession>
<organism evidence="2 3">
    <name type="scientific">Mugilogobius chulae</name>
    <name type="common">yellowstripe goby</name>
    <dbReference type="NCBI Taxonomy" id="88201"/>
    <lineage>
        <taxon>Eukaryota</taxon>
        <taxon>Metazoa</taxon>
        <taxon>Chordata</taxon>
        <taxon>Craniata</taxon>
        <taxon>Vertebrata</taxon>
        <taxon>Euteleostomi</taxon>
        <taxon>Actinopterygii</taxon>
        <taxon>Neopterygii</taxon>
        <taxon>Teleostei</taxon>
        <taxon>Neoteleostei</taxon>
        <taxon>Acanthomorphata</taxon>
        <taxon>Gobiaria</taxon>
        <taxon>Gobiiformes</taxon>
        <taxon>Gobioidei</taxon>
        <taxon>Gobiidae</taxon>
        <taxon>Gobionellinae</taxon>
        <taxon>Mugilogobius</taxon>
    </lineage>
</organism>
<name>A0AAW0NXJ0_9GOBI</name>
<evidence type="ECO:0000313" key="3">
    <source>
        <dbReference type="Proteomes" id="UP001460270"/>
    </source>
</evidence>
<gene>
    <name evidence="2" type="ORF">WMY93_014663</name>
</gene>
<evidence type="ECO:0000256" key="1">
    <source>
        <dbReference type="SAM" id="MobiDB-lite"/>
    </source>
</evidence>
<sequence length="190" mass="20477">MKRGSSVLQPTSAPKSLTQTRIAGGEKEEGSTGPFPSATSLFSPDVSSKMASDLLIRLSEATQKARVQPGSGVEPEPPRQETRGGQQDEPGLALSPDGPGASPEPPSLSHTPESNSTTEILASDLLRKLAERQEISSQSVRIKEEEEPMEVDSLTVFDLSRNRPITEQISLLPQTTINHKLSTLKLKIVR</sequence>
<feature type="region of interest" description="Disordered" evidence="1">
    <location>
        <begin position="60"/>
        <end position="119"/>
    </location>
</feature>
<protein>
    <submittedName>
        <fullName evidence="2">Uncharacterized protein</fullName>
    </submittedName>
</protein>
<comment type="caution">
    <text evidence="2">The sequence shown here is derived from an EMBL/GenBank/DDBJ whole genome shotgun (WGS) entry which is preliminary data.</text>
</comment>
<feature type="compositionally biased region" description="Polar residues" evidence="1">
    <location>
        <begin position="108"/>
        <end position="119"/>
    </location>
</feature>
<dbReference type="EMBL" id="JBBPFD010000010">
    <property type="protein sequence ID" value="KAK7909979.1"/>
    <property type="molecule type" value="Genomic_DNA"/>
</dbReference>